<sequence>MTSNGRRRAEELLLIARTQAKNYRTNNTVFTMGLDFHYQDANKWFRNLDKLIHYMNQLPGVNVFYSTPSCYLKSLHDSRLQWTVEEGDFFPYADGPHAYWTGYFTSRPNFKFFSREQNGFLQACRQLEVFGRTKNNQKHMDLARALGVIQHHDGIS</sequence>
<proteinExistence type="predicted"/>
<dbReference type="InterPro" id="IPR037094">
    <property type="entry name" value="Glyco_hydro_38_cen_sf"/>
</dbReference>
<evidence type="ECO:0000313" key="4">
    <source>
        <dbReference type="EMBL" id="OQR76107.1"/>
    </source>
</evidence>
<dbReference type="EMBL" id="MNPL01005307">
    <property type="protein sequence ID" value="OQR76107.1"/>
    <property type="molecule type" value="Genomic_DNA"/>
</dbReference>
<evidence type="ECO:0000313" key="5">
    <source>
        <dbReference type="Proteomes" id="UP000192247"/>
    </source>
</evidence>
<feature type="domain" description="Glycoside hydrolase family 38 central" evidence="3">
    <location>
        <begin position="98"/>
        <end position="156"/>
    </location>
</feature>
<dbReference type="GO" id="GO:0004559">
    <property type="term" value="F:alpha-mannosidase activity"/>
    <property type="evidence" value="ECO:0007669"/>
    <property type="project" value="InterPro"/>
</dbReference>
<organism evidence="4 5">
    <name type="scientific">Tropilaelaps mercedesae</name>
    <dbReference type="NCBI Taxonomy" id="418985"/>
    <lineage>
        <taxon>Eukaryota</taxon>
        <taxon>Metazoa</taxon>
        <taxon>Ecdysozoa</taxon>
        <taxon>Arthropoda</taxon>
        <taxon>Chelicerata</taxon>
        <taxon>Arachnida</taxon>
        <taxon>Acari</taxon>
        <taxon>Parasitiformes</taxon>
        <taxon>Mesostigmata</taxon>
        <taxon>Gamasina</taxon>
        <taxon>Dermanyssoidea</taxon>
        <taxon>Laelapidae</taxon>
        <taxon>Tropilaelaps</taxon>
    </lineage>
</organism>
<dbReference type="SMART" id="SM00872">
    <property type="entry name" value="Alpha-mann_mid"/>
    <property type="match status" value="1"/>
</dbReference>
<dbReference type="GO" id="GO:0006013">
    <property type="term" value="P:mannose metabolic process"/>
    <property type="evidence" value="ECO:0007669"/>
    <property type="project" value="InterPro"/>
</dbReference>
<comment type="caution">
    <text evidence="4">The sequence shown here is derived from an EMBL/GenBank/DDBJ whole genome shotgun (WGS) entry which is preliminary data.</text>
</comment>
<dbReference type="Gene3D" id="1.20.1270.50">
    <property type="entry name" value="Glycoside hydrolase family 38, central domain"/>
    <property type="match status" value="1"/>
</dbReference>
<dbReference type="SUPFAM" id="SSF88688">
    <property type="entry name" value="Families 57/38 glycoside transferase middle domain"/>
    <property type="match status" value="1"/>
</dbReference>
<evidence type="ECO:0000256" key="2">
    <source>
        <dbReference type="ARBA" id="ARBA00023295"/>
    </source>
</evidence>
<dbReference type="InterPro" id="IPR050843">
    <property type="entry name" value="Glycosyl_Hydrlase_38"/>
</dbReference>
<dbReference type="InterPro" id="IPR011330">
    <property type="entry name" value="Glyco_hydro/deAcase_b/a-brl"/>
</dbReference>
<gene>
    <name evidence="4" type="ORF">BIW11_07989</name>
</gene>
<dbReference type="PANTHER" id="PTHR11607:SF3">
    <property type="entry name" value="LYSOSOMAL ALPHA-MANNOSIDASE"/>
    <property type="match status" value="1"/>
</dbReference>
<dbReference type="InterPro" id="IPR015341">
    <property type="entry name" value="Glyco_hydro_38_cen"/>
</dbReference>
<dbReference type="Proteomes" id="UP000192247">
    <property type="component" value="Unassembled WGS sequence"/>
</dbReference>
<dbReference type="Pfam" id="PF09261">
    <property type="entry name" value="Alpha-mann_mid"/>
    <property type="match status" value="1"/>
</dbReference>
<name>A0A1V9XRI2_9ACAR</name>
<dbReference type="InParanoid" id="A0A1V9XRI2"/>
<dbReference type="InterPro" id="IPR027291">
    <property type="entry name" value="Glyco_hydro_38_N_sf"/>
</dbReference>
<dbReference type="OrthoDB" id="6513338at2759"/>
<keyword evidence="1" id="KW-0378">Hydrolase</keyword>
<dbReference type="PANTHER" id="PTHR11607">
    <property type="entry name" value="ALPHA-MANNOSIDASE"/>
    <property type="match status" value="1"/>
</dbReference>
<dbReference type="InterPro" id="IPR000602">
    <property type="entry name" value="Glyco_hydro_38_N"/>
</dbReference>
<accession>A0A1V9XRI2</accession>
<dbReference type="Pfam" id="PF01074">
    <property type="entry name" value="Glyco_hydro_38N"/>
    <property type="match status" value="1"/>
</dbReference>
<dbReference type="SUPFAM" id="SSF88713">
    <property type="entry name" value="Glycoside hydrolase/deacetylase"/>
    <property type="match status" value="1"/>
</dbReference>
<reference evidence="4 5" key="1">
    <citation type="journal article" date="2017" name="Gigascience">
        <title>Draft genome of the honey bee ectoparasitic mite, Tropilaelaps mercedesae, is shaped by the parasitic life history.</title>
        <authorList>
            <person name="Dong X."/>
            <person name="Armstrong S.D."/>
            <person name="Xia D."/>
            <person name="Makepeace B.L."/>
            <person name="Darby A.C."/>
            <person name="Kadowaki T."/>
        </authorList>
    </citation>
    <scope>NUCLEOTIDE SEQUENCE [LARGE SCALE GENOMIC DNA]</scope>
    <source>
        <strain evidence="4">Wuxi-XJTLU</strain>
    </source>
</reference>
<evidence type="ECO:0000256" key="1">
    <source>
        <dbReference type="ARBA" id="ARBA00022801"/>
    </source>
</evidence>
<evidence type="ECO:0000259" key="3">
    <source>
        <dbReference type="SMART" id="SM00872"/>
    </source>
</evidence>
<dbReference type="Gene3D" id="3.20.110.10">
    <property type="entry name" value="Glycoside hydrolase 38, N terminal domain"/>
    <property type="match status" value="1"/>
</dbReference>
<keyword evidence="2" id="KW-0326">Glycosidase</keyword>
<dbReference type="GO" id="GO:0005764">
    <property type="term" value="C:lysosome"/>
    <property type="evidence" value="ECO:0007669"/>
    <property type="project" value="TreeGrafter"/>
</dbReference>
<dbReference type="FunFam" id="1.20.1270.50:FF:000002">
    <property type="entry name" value="Alpha-mannosidase"/>
    <property type="match status" value="1"/>
</dbReference>
<keyword evidence="5" id="KW-1185">Reference proteome</keyword>
<dbReference type="STRING" id="418985.A0A1V9XRI2"/>
<dbReference type="AlphaFoldDB" id="A0A1V9XRI2"/>
<dbReference type="InterPro" id="IPR028995">
    <property type="entry name" value="Glyco_hydro_57/38_cen_sf"/>
</dbReference>
<protein>
    <submittedName>
        <fullName evidence="4">Lysosomal alpha-mannosidase-like</fullName>
    </submittedName>
</protein>